<dbReference type="Proteomes" id="UP001315686">
    <property type="component" value="Unassembled WGS sequence"/>
</dbReference>
<proteinExistence type="predicted"/>
<gene>
    <name evidence="1" type="ORF">IV417_10310</name>
</gene>
<accession>A0AAP2CUA0</accession>
<comment type="caution">
    <text evidence="1">The sequence shown here is derived from an EMBL/GenBank/DDBJ whole genome shotgun (WGS) entry which is preliminary data.</text>
</comment>
<reference evidence="1 2" key="1">
    <citation type="journal article" date="2021" name="Arch. Microbiol.">
        <title>Harenicola maris gen. nov., sp. nov. isolated from the Sea of Japan shallow sediments.</title>
        <authorList>
            <person name="Romanenko L.A."/>
            <person name="Kurilenko V.V."/>
            <person name="Chernysheva N.Y."/>
            <person name="Tekutyeva L.A."/>
            <person name="Velansky P.V."/>
            <person name="Svetashev V.I."/>
            <person name="Isaeva M.P."/>
        </authorList>
    </citation>
    <scope>NUCLEOTIDE SEQUENCE [LARGE SCALE GENOMIC DNA]</scope>
    <source>
        <strain evidence="1 2">KMM 3653</strain>
    </source>
</reference>
<dbReference type="RefSeq" id="WP_327794007.1">
    <property type="nucleotide sequence ID" value="NZ_JADQAZ010000002.1"/>
</dbReference>
<organism evidence="1 2">
    <name type="scientific">Harenicola maris</name>
    <dbReference type="NCBI Taxonomy" id="2841044"/>
    <lineage>
        <taxon>Bacteria</taxon>
        <taxon>Pseudomonadati</taxon>
        <taxon>Pseudomonadota</taxon>
        <taxon>Alphaproteobacteria</taxon>
        <taxon>Rhodobacterales</taxon>
        <taxon>Paracoccaceae</taxon>
        <taxon>Harenicola</taxon>
    </lineage>
</organism>
<dbReference type="AlphaFoldDB" id="A0AAP2CUA0"/>
<evidence type="ECO:0000313" key="2">
    <source>
        <dbReference type="Proteomes" id="UP001315686"/>
    </source>
</evidence>
<keyword evidence="2" id="KW-1185">Reference proteome</keyword>
<name>A0AAP2CUA0_9RHOB</name>
<dbReference type="EMBL" id="JADQAZ010000002">
    <property type="protein sequence ID" value="MBT0957783.1"/>
    <property type="molecule type" value="Genomic_DNA"/>
</dbReference>
<sequence length="85" mass="8985">MSDTFAAMQRTLTSPAETHYAITPSDTADLSPVPRALYVSASGTAVLVDRSGTELSYDLTAGTTLPLRARRVKATGTTAQLIAWV</sequence>
<evidence type="ECO:0000313" key="1">
    <source>
        <dbReference type="EMBL" id="MBT0957783.1"/>
    </source>
</evidence>
<protein>
    <submittedName>
        <fullName evidence="1">Uncharacterized protein</fullName>
    </submittedName>
</protein>